<sequence length="52" mass="5855">MTGFVRASELYDVEEGEPLHFDWTNFQPLAESQAEVERAVAAVKIDGGRCER</sequence>
<protein>
    <submittedName>
        <fullName evidence="1">Uncharacterized protein</fullName>
    </submittedName>
</protein>
<organism evidence="1 2">
    <name type="scientific">Haloarcula sebkhae</name>
    <dbReference type="NCBI Taxonomy" id="932660"/>
    <lineage>
        <taxon>Archaea</taxon>
        <taxon>Methanobacteriati</taxon>
        <taxon>Methanobacteriota</taxon>
        <taxon>Stenosarchaea group</taxon>
        <taxon>Halobacteria</taxon>
        <taxon>Halobacteriales</taxon>
        <taxon>Haloarculaceae</taxon>
        <taxon>Haloarcula</taxon>
    </lineage>
</organism>
<dbReference type="Proteomes" id="UP001589559">
    <property type="component" value="Unassembled WGS sequence"/>
</dbReference>
<comment type="caution">
    <text evidence="1">The sequence shown here is derived from an EMBL/GenBank/DDBJ whole genome shotgun (WGS) entry which is preliminary data.</text>
</comment>
<reference evidence="1" key="1">
    <citation type="submission" date="2024-09" db="EMBL/GenBank/DDBJ databases">
        <authorList>
            <person name="Sun Q."/>
            <person name="Mori K."/>
        </authorList>
    </citation>
    <scope>NUCLEOTIDE SEQUENCE</scope>
    <source>
        <strain evidence="1">JCM 19018</strain>
    </source>
</reference>
<evidence type="ECO:0000313" key="2">
    <source>
        <dbReference type="Proteomes" id="UP001589559"/>
    </source>
</evidence>
<accession>A0ACC6VHR1</accession>
<gene>
    <name evidence="1" type="ORF">ACFFN7_03325</name>
</gene>
<evidence type="ECO:0000313" key="1">
    <source>
        <dbReference type="EMBL" id="MFB9810401.1"/>
    </source>
</evidence>
<proteinExistence type="predicted"/>
<name>A0ACC6VHR1_9EURY</name>
<keyword evidence="2" id="KW-1185">Reference proteome</keyword>
<dbReference type="EMBL" id="JBHMAK010000001">
    <property type="protein sequence ID" value="MFB9810401.1"/>
    <property type="molecule type" value="Genomic_DNA"/>
</dbReference>